<organism evidence="1">
    <name type="scientific">hydrothermal vent metagenome</name>
    <dbReference type="NCBI Taxonomy" id="652676"/>
    <lineage>
        <taxon>unclassified sequences</taxon>
        <taxon>metagenomes</taxon>
        <taxon>ecological metagenomes</taxon>
    </lineage>
</organism>
<reference evidence="1" key="1">
    <citation type="submission" date="2018-06" db="EMBL/GenBank/DDBJ databases">
        <authorList>
            <person name="Zhirakovskaya E."/>
        </authorList>
    </citation>
    <scope>NUCLEOTIDE SEQUENCE</scope>
</reference>
<accession>A0A3B0SMV2</accession>
<proteinExistence type="predicted"/>
<dbReference type="AlphaFoldDB" id="A0A3B0SMV2"/>
<name>A0A3B0SMV2_9ZZZZ</name>
<gene>
    <name evidence="1" type="ORF">MNBD_ALPHA05-2320</name>
</gene>
<evidence type="ECO:0000313" key="1">
    <source>
        <dbReference type="EMBL" id="VAW05740.1"/>
    </source>
</evidence>
<dbReference type="EMBL" id="UOEH01000483">
    <property type="protein sequence ID" value="VAW05740.1"/>
    <property type="molecule type" value="Genomic_DNA"/>
</dbReference>
<protein>
    <submittedName>
        <fullName evidence="1">Uncharacterized protein</fullName>
    </submittedName>
</protein>
<sequence>MVLLARLIFGPGGRGIDRAAAAERLGFDEPDFEPTDWLIGEGAALARNNAGEQAVVIVHGDGLVTRRLGAASPAPYYKDGRLVVPGADHTAREVEFVVSQDAAQHWQSAVEAAS</sequence>